<dbReference type="SUPFAM" id="SSF52540">
    <property type="entry name" value="P-loop containing nucleoside triphosphate hydrolases"/>
    <property type="match status" value="1"/>
</dbReference>
<dbReference type="InterPro" id="IPR027094">
    <property type="entry name" value="Mitofusin_fam"/>
</dbReference>
<gene>
    <name evidence="9" type="ORF">CAI16_18005</name>
</gene>
<protein>
    <recommendedName>
        <fullName evidence="8">HTH cro/C1-type domain-containing protein</fullName>
    </recommendedName>
</protein>
<proteinExistence type="predicted"/>
<keyword evidence="7" id="KW-0812">Transmembrane</keyword>
<dbReference type="GO" id="GO:0005525">
    <property type="term" value="F:GTP binding"/>
    <property type="evidence" value="ECO:0007669"/>
    <property type="project" value="UniProtKB-KW"/>
</dbReference>
<keyword evidence="2" id="KW-0547">Nucleotide-binding</keyword>
<dbReference type="GO" id="GO:0016020">
    <property type="term" value="C:membrane"/>
    <property type="evidence" value="ECO:0007669"/>
    <property type="project" value="UniProtKB-SubCell"/>
</dbReference>
<keyword evidence="6" id="KW-0175">Coiled coil</keyword>
<dbReference type="InterPro" id="IPR045063">
    <property type="entry name" value="Dynamin_N"/>
</dbReference>
<sequence length="743" mass="84158">MKEFRHMEIDLSGFRKDVLRISQTQLAKMLGVSRDKIVRMENAPGRIELDMLIKLAQVTGQTLEEITGFSKETPKTFSVRGNWQMVQEFYDFIQSNLTSLKEEHKDCLTNEMLEMIEKYKEPVKPKVAVLGMPDAGKSTFLNSLLGSKELPAYWTPATSANIHLKHISDRPEFIKDEVIILNNENNAIEIEKLTDQAYYEKYNIASGSVHVLQEFCTRKGKYYEDDVNYLIIVYLDYEILKVCDLIDVPGFGTDDRQLDDTMANATQLIADIIIYLSPANAFLRGVELQFLRNILNVLPPLERKSSNSIKPLGNFYVVASQAMTVDNGSVSSLKNILDEGANRLYTDTNVEIWDKKQEVSGYNYSLEVLQNRFFTFATDKHVLRNELEVDLKRLLEIIPEIVLKSSKEKAISLVHCLNQHSLSQFQQHRKLLQKREEYKKDEQDIIESMSQKEKENEKLRENVLIKIRALRSESINDFNKEYKKILNEDNITNIIKQNNYSKKKQDIKRLAGYISGELETRLEKILVNKSAALKEIIDEYLKNIDNNISSLTNKTHSINVKNTLFDVRNLFASGLAGMATLGGLAIWASTLGNLGGYIIVTQSVGLLSSIGISVGGTATAVSAVASIGGPITLGVALAIITGLSTFAITSGTWKKSVSKKIVKEYNKHGAFAKYEEIINAFWTDTEKAFEKADDNMKDQVKERIQSLQQKINVLDADFLKDGITCYKELMENIEQIIASLEEK</sequence>
<keyword evidence="4" id="KW-0342">GTP-binding</keyword>
<dbReference type="InterPro" id="IPR010982">
    <property type="entry name" value="Lambda_DNA-bd_dom_sf"/>
</dbReference>
<evidence type="ECO:0000256" key="7">
    <source>
        <dbReference type="SAM" id="Phobius"/>
    </source>
</evidence>
<evidence type="ECO:0000256" key="5">
    <source>
        <dbReference type="ARBA" id="ARBA00023136"/>
    </source>
</evidence>
<keyword evidence="7" id="KW-1133">Transmembrane helix</keyword>
<evidence type="ECO:0000313" key="9">
    <source>
        <dbReference type="EMBL" id="RFA32461.1"/>
    </source>
</evidence>
<evidence type="ECO:0000313" key="10">
    <source>
        <dbReference type="Proteomes" id="UP000256488"/>
    </source>
</evidence>
<feature type="transmembrane region" description="Helical" evidence="7">
    <location>
        <begin position="570"/>
        <end position="592"/>
    </location>
</feature>
<dbReference type="AlphaFoldDB" id="A0A3E0WJZ2"/>
<dbReference type="Pfam" id="PF00350">
    <property type="entry name" value="Dynamin_N"/>
    <property type="match status" value="1"/>
</dbReference>
<dbReference type="Pfam" id="PF01381">
    <property type="entry name" value="HTH_3"/>
    <property type="match status" value="1"/>
</dbReference>
<accession>A0A3E0WJZ2</accession>
<dbReference type="SUPFAM" id="SSF47413">
    <property type="entry name" value="lambda repressor-like DNA-binding domains"/>
    <property type="match status" value="1"/>
</dbReference>
<organism evidence="9 10">
    <name type="scientific">Virgibacillus dokdonensis</name>
    <dbReference type="NCBI Taxonomy" id="302167"/>
    <lineage>
        <taxon>Bacteria</taxon>
        <taxon>Bacillati</taxon>
        <taxon>Bacillota</taxon>
        <taxon>Bacilli</taxon>
        <taxon>Bacillales</taxon>
        <taxon>Bacillaceae</taxon>
        <taxon>Virgibacillus</taxon>
    </lineage>
</organism>
<keyword evidence="3" id="KW-0378">Hydrolase</keyword>
<feature type="transmembrane region" description="Helical" evidence="7">
    <location>
        <begin position="631"/>
        <end position="653"/>
    </location>
</feature>
<feature type="transmembrane region" description="Helical" evidence="7">
    <location>
        <begin position="604"/>
        <end position="625"/>
    </location>
</feature>
<evidence type="ECO:0000256" key="2">
    <source>
        <dbReference type="ARBA" id="ARBA00022741"/>
    </source>
</evidence>
<evidence type="ECO:0000256" key="6">
    <source>
        <dbReference type="SAM" id="Coils"/>
    </source>
</evidence>
<dbReference type="InterPro" id="IPR001387">
    <property type="entry name" value="Cro/C1-type_HTH"/>
</dbReference>
<dbReference type="EMBL" id="NFZX01000064">
    <property type="protein sequence ID" value="RFA32461.1"/>
    <property type="molecule type" value="Genomic_DNA"/>
</dbReference>
<name>A0A3E0WJZ2_9BACI</name>
<keyword evidence="5 7" id="KW-0472">Membrane</keyword>
<dbReference type="SMART" id="SM00530">
    <property type="entry name" value="HTH_XRE"/>
    <property type="match status" value="1"/>
</dbReference>
<dbReference type="PANTHER" id="PTHR10465:SF0">
    <property type="entry name" value="SARCALUMENIN"/>
    <property type="match status" value="1"/>
</dbReference>
<comment type="subcellular location">
    <subcellularLocation>
        <location evidence="1">Membrane</location>
    </subcellularLocation>
</comment>
<reference evidence="9 10" key="1">
    <citation type="submission" date="2017-05" db="EMBL/GenBank/DDBJ databases">
        <title>Virgibacillus sp. AK90 isolated from a saltern of Kakinada, India.</title>
        <authorList>
            <person name="Gupta V."/>
            <person name="Sidhu C."/>
            <person name="Korpole S."/>
            <person name="Pinnaka A.K."/>
        </authorList>
    </citation>
    <scope>NUCLEOTIDE SEQUENCE [LARGE SCALE GENOMIC DNA]</scope>
    <source>
        <strain evidence="9 10">AK90</strain>
    </source>
</reference>
<dbReference type="PROSITE" id="PS50943">
    <property type="entry name" value="HTH_CROC1"/>
    <property type="match status" value="1"/>
</dbReference>
<dbReference type="InterPro" id="IPR027417">
    <property type="entry name" value="P-loop_NTPase"/>
</dbReference>
<feature type="coiled-coil region" evidence="6">
    <location>
        <begin position="697"/>
        <end position="743"/>
    </location>
</feature>
<dbReference type="Proteomes" id="UP000256488">
    <property type="component" value="Unassembled WGS sequence"/>
</dbReference>
<dbReference type="GO" id="GO:0008053">
    <property type="term" value="P:mitochondrial fusion"/>
    <property type="evidence" value="ECO:0007669"/>
    <property type="project" value="TreeGrafter"/>
</dbReference>
<dbReference type="CDD" id="cd00093">
    <property type="entry name" value="HTH_XRE"/>
    <property type="match status" value="1"/>
</dbReference>
<comment type="caution">
    <text evidence="9">The sequence shown here is derived from an EMBL/GenBank/DDBJ whole genome shotgun (WGS) entry which is preliminary data.</text>
</comment>
<dbReference type="GO" id="GO:0003677">
    <property type="term" value="F:DNA binding"/>
    <property type="evidence" value="ECO:0007669"/>
    <property type="project" value="InterPro"/>
</dbReference>
<dbReference type="Gene3D" id="3.40.50.300">
    <property type="entry name" value="P-loop containing nucleotide triphosphate hydrolases"/>
    <property type="match status" value="1"/>
</dbReference>
<dbReference type="GO" id="GO:0003924">
    <property type="term" value="F:GTPase activity"/>
    <property type="evidence" value="ECO:0007669"/>
    <property type="project" value="InterPro"/>
</dbReference>
<dbReference type="Gene3D" id="1.10.260.40">
    <property type="entry name" value="lambda repressor-like DNA-binding domains"/>
    <property type="match status" value="1"/>
</dbReference>
<evidence type="ECO:0000256" key="1">
    <source>
        <dbReference type="ARBA" id="ARBA00004370"/>
    </source>
</evidence>
<evidence type="ECO:0000256" key="4">
    <source>
        <dbReference type="ARBA" id="ARBA00023134"/>
    </source>
</evidence>
<evidence type="ECO:0000256" key="3">
    <source>
        <dbReference type="ARBA" id="ARBA00022801"/>
    </source>
</evidence>
<feature type="coiled-coil region" evidence="6">
    <location>
        <begin position="435"/>
        <end position="462"/>
    </location>
</feature>
<evidence type="ECO:0000259" key="8">
    <source>
        <dbReference type="PROSITE" id="PS50943"/>
    </source>
</evidence>
<feature type="domain" description="HTH cro/C1-type" evidence="8">
    <location>
        <begin position="21"/>
        <end position="66"/>
    </location>
</feature>
<dbReference type="PANTHER" id="PTHR10465">
    <property type="entry name" value="TRANSMEMBRANE GTPASE FZO1"/>
    <property type="match status" value="1"/>
</dbReference>